<dbReference type="AlphaFoldDB" id="A0AAD7DYA6"/>
<organism evidence="3 4">
    <name type="scientific">Mycena rosella</name>
    <name type="common">Pink bonnet</name>
    <name type="synonym">Agaricus rosellus</name>
    <dbReference type="NCBI Taxonomy" id="1033263"/>
    <lineage>
        <taxon>Eukaryota</taxon>
        <taxon>Fungi</taxon>
        <taxon>Dikarya</taxon>
        <taxon>Basidiomycota</taxon>
        <taxon>Agaricomycotina</taxon>
        <taxon>Agaricomycetes</taxon>
        <taxon>Agaricomycetidae</taxon>
        <taxon>Agaricales</taxon>
        <taxon>Marasmiineae</taxon>
        <taxon>Mycenaceae</taxon>
        <taxon>Mycena</taxon>
    </lineage>
</organism>
<feature type="region of interest" description="Disordered" evidence="1">
    <location>
        <begin position="84"/>
        <end position="121"/>
    </location>
</feature>
<evidence type="ECO:0000256" key="1">
    <source>
        <dbReference type="SAM" id="MobiDB-lite"/>
    </source>
</evidence>
<dbReference type="EMBL" id="JARKIE010000019">
    <property type="protein sequence ID" value="KAJ7700803.1"/>
    <property type="molecule type" value="Genomic_DNA"/>
</dbReference>
<feature type="chain" id="PRO_5042053752" evidence="2">
    <location>
        <begin position="22"/>
        <end position="741"/>
    </location>
</feature>
<dbReference type="Proteomes" id="UP001221757">
    <property type="component" value="Unassembled WGS sequence"/>
</dbReference>
<evidence type="ECO:0000256" key="2">
    <source>
        <dbReference type="SAM" id="SignalP"/>
    </source>
</evidence>
<keyword evidence="2" id="KW-0732">Signal</keyword>
<comment type="caution">
    <text evidence="3">The sequence shown here is derived from an EMBL/GenBank/DDBJ whole genome shotgun (WGS) entry which is preliminary data.</text>
</comment>
<protein>
    <submittedName>
        <fullName evidence="3">Uncharacterized protein</fullName>
    </submittedName>
</protein>
<feature type="region of interest" description="Disordered" evidence="1">
    <location>
        <begin position="497"/>
        <end position="525"/>
    </location>
</feature>
<reference evidence="3" key="1">
    <citation type="submission" date="2023-03" db="EMBL/GenBank/DDBJ databases">
        <title>Massive genome expansion in bonnet fungi (Mycena s.s.) driven by repeated elements and novel gene families across ecological guilds.</title>
        <authorList>
            <consortium name="Lawrence Berkeley National Laboratory"/>
            <person name="Harder C.B."/>
            <person name="Miyauchi S."/>
            <person name="Viragh M."/>
            <person name="Kuo A."/>
            <person name="Thoen E."/>
            <person name="Andreopoulos B."/>
            <person name="Lu D."/>
            <person name="Skrede I."/>
            <person name="Drula E."/>
            <person name="Henrissat B."/>
            <person name="Morin E."/>
            <person name="Kohler A."/>
            <person name="Barry K."/>
            <person name="LaButti K."/>
            <person name="Morin E."/>
            <person name="Salamov A."/>
            <person name="Lipzen A."/>
            <person name="Mereny Z."/>
            <person name="Hegedus B."/>
            <person name="Baldrian P."/>
            <person name="Stursova M."/>
            <person name="Weitz H."/>
            <person name="Taylor A."/>
            <person name="Grigoriev I.V."/>
            <person name="Nagy L.G."/>
            <person name="Martin F."/>
            <person name="Kauserud H."/>
        </authorList>
    </citation>
    <scope>NUCLEOTIDE SEQUENCE</scope>
    <source>
        <strain evidence="3">CBHHK067</strain>
    </source>
</reference>
<accession>A0AAD7DYA6</accession>
<feature type="region of interest" description="Disordered" evidence="1">
    <location>
        <begin position="166"/>
        <end position="203"/>
    </location>
</feature>
<feature type="signal peptide" evidence="2">
    <location>
        <begin position="1"/>
        <end position="21"/>
    </location>
</feature>
<evidence type="ECO:0000313" key="4">
    <source>
        <dbReference type="Proteomes" id="UP001221757"/>
    </source>
</evidence>
<evidence type="ECO:0000313" key="3">
    <source>
        <dbReference type="EMBL" id="KAJ7700803.1"/>
    </source>
</evidence>
<feature type="compositionally biased region" description="Low complexity" evidence="1">
    <location>
        <begin position="189"/>
        <end position="203"/>
    </location>
</feature>
<feature type="compositionally biased region" description="Basic and acidic residues" evidence="1">
    <location>
        <begin position="512"/>
        <end position="525"/>
    </location>
</feature>
<gene>
    <name evidence="3" type="ORF">B0H17DRAFT_1128658</name>
</gene>
<sequence>MVASPWLFCIVLAGSRLNASAEHGYTTAAGYASAERPGGRTRSYVEGLINQPDVLETEPIVSLATIVVLAPNVSPHRLTSFRPSLHEPLDGTALPAAATSGKAKGKTRQADKMGPNPKPLTTIPKKVVAAIAPESLDVPPVNDGAPPSGLSNGTIVPSNSISTSLLSASSYSSPKTSTSASVPLGGDGSPSARSSGARSAPASVLVASPTPSFTSILNPPSSTAPPSVRSLSVHWDQSISNASQTSCSMEEYPFLFQGPARVFGLYDKPLYSSVERYHEVYNPHSTSQYDPLIRFRASDGLLPQRSLEESISLCNVLIRYTSPHLELIWEDLSSGITGLQALEHPSAYMRSLEVDKSRSPRYCIAPEILVVFGHMCLAAQQVLDGRTVIAYAFLTIQTRLRFMDIHIKKYLNSIQHLLTNSISDERISSADSTVTEVRSDFYCRSTLPELYKLFARPEHFAAVWDVAPGHTETGLKKLEVEGQIPAQIYKARTPRPLPTIREATPPAGAERNATRDSGGDARVRDAPPHLSIPMPASISAAPHKTRHAILSLPEVGQFPGRGRAISSPKGLIDPPQSPSLVVKNPALGEALLATPLQEEVAAGLEGEAEAETMEEWGAEVEAAPVVAATQTRELPKARRVNHKLNLSSVPSWDREGTTAISYLAKMSKLAKLGEKMRRSLGNIAANLFTRNADAWWCLLTDTDQLYFSQDWLTMLLTIREQFLTEAWHRDHSREYEEMRFR</sequence>
<feature type="compositionally biased region" description="Low complexity" evidence="1">
    <location>
        <begin position="166"/>
        <end position="181"/>
    </location>
</feature>
<keyword evidence="4" id="KW-1185">Reference proteome</keyword>
<name>A0AAD7DYA6_MYCRO</name>
<proteinExistence type="predicted"/>